<dbReference type="AlphaFoldDB" id="A0A0N0BDU2"/>
<keyword evidence="3" id="KW-1185">Reference proteome</keyword>
<evidence type="ECO:0000313" key="3">
    <source>
        <dbReference type="Proteomes" id="UP000053105"/>
    </source>
</evidence>
<protein>
    <submittedName>
        <fullName evidence="2">Uncharacterized protein</fullName>
    </submittedName>
</protein>
<accession>A0A0N0BDU2</accession>
<name>A0A0N0BDU2_9HYME</name>
<dbReference type="EMBL" id="KQ435850">
    <property type="protein sequence ID" value="KOX70912.1"/>
    <property type="molecule type" value="Genomic_DNA"/>
</dbReference>
<proteinExistence type="predicted"/>
<reference evidence="2 3" key="1">
    <citation type="submission" date="2015-07" db="EMBL/GenBank/DDBJ databases">
        <title>The genome of Melipona quadrifasciata.</title>
        <authorList>
            <person name="Pan H."/>
            <person name="Kapheim K."/>
        </authorList>
    </citation>
    <scope>NUCLEOTIDE SEQUENCE [LARGE SCALE GENOMIC DNA]</scope>
    <source>
        <strain evidence="2">0111107301</strain>
        <tissue evidence="2">Whole body</tissue>
    </source>
</reference>
<evidence type="ECO:0000256" key="1">
    <source>
        <dbReference type="SAM" id="MobiDB-lite"/>
    </source>
</evidence>
<gene>
    <name evidence="2" type="ORF">WN51_03341</name>
</gene>
<organism evidence="2 3">
    <name type="scientific">Melipona quadrifasciata</name>
    <dbReference type="NCBI Taxonomy" id="166423"/>
    <lineage>
        <taxon>Eukaryota</taxon>
        <taxon>Metazoa</taxon>
        <taxon>Ecdysozoa</taxon>
        <taxon>Arthropoda</taxon>
        <taxon>Hexapoda</taxon>
        <taxon>Insecta</taxon>
        <taxon>Pterygota</taxon>
        <taxon>Neoptera</taxon>
        <taxon>Endopterygota</taxon>
        <taxon>Hymenoptera</taxon>
        <taxon>Apocrita</taxon>
        <taxon>Aculeata</taxon>
        <taxon>Apoidea</taxon>
        <taxon>Anthophila</taxon>
        <taxon>Apidae</taxon>
        <taxon>Melipona</taxon>
    </lineage>
</organism>
<dbReference type="Proteomes" id="UP000053105">
    <property type="component" value="Unassembled WGS sequence"/>
</dbReference>
<sequence length="302" mass="33161">MEETHSKQSLTGDISYNQPLINCKKIGNIIGGKIEKESGAVAESAGTHPVESGFLWRHSESNQDPSLPGNARKSSQPKNAGIEAGETVVDILPVKWLLSLSTDTTQTYQATFILNLMVKEVFYDNLIINVLMPCATLPDTVVKGFAGSKWDVVSLFESLILPSTVSDTNVFDVESHELLPPLHFPPGDTLRELNTAGYFVQTVSNYARLSETLFLRRASLLQVRHTLNNGHSRRASSSSVPPQAKRECLEQRVIVNLGSDHKVDAPGVPIDLIEIHTALHTVFDVPPARSRVDIDYTSSTFT</sequence>
<feature type="region of interest" description="Disordered" evidence="1">
    <location>
        <begin position="58"/>
        <end position="80"/>
    </location>
</feature>
<evidence type="ECO:0000313" key="2">
    <source>
        <dbReference type="EMBL" id="KOX70912.1"/>
    </source>
</evidence>